<feature type="domain" description="HTH araC/xylS-type" evidence="5">
    <location>
        <begin position="630"/>
        <end position="729"/>
    </location>
</feature>
<dbReference type="Pfam" id="PF12833">
    <property type="entry name" value="HTH_18"/>
    <property type="match status" value="1"/>
</dbReference>
<evidence type="ECO:0000313" key="6">
    <source>
        <dbReference type="EMBL" id="GHH97817.1"/>
    </source>
</evidence>
<dbReference type="Gene3D" id="1.10.10.60">
    <property type="entry name" value="Homeodomain-like"/>
    <property type="match status" value="2"/>
</dbReference>
<evidence type="ECO:0000256" key="1">
    <source>
        <dbReference type="ARBA" id="ARBA00023015"/>
    </source>
</evidence>
<keyword evidence="7" id="KW-1185">Reference proteome</keyword>
<dbReference type="InterPro" id="IPR009057">
    <property type="entry name" value="Homeodomain-like_sf"/>
</dbReference>
<accession>A0ABQ3MZG0</accession>
<protein>
    <recommendedName>
        <fullName evidence="5">HTH araC/xylS-type domain-containing protein</fullName>
    </recommendedName>
</protein>
<dbReference type="PANTHER" id="PTHR43280:SF28">
    <property type="entry name" value="HTH-TYPE TRANSCRIPTIONAL ACTIVATOR RHAS"/>
    <property type="match status" value="1"/>
</dbReference>
<evidence type="ECO:0000256" key="4">
    <source>
        <dbReference type="SAM" id="Phobius"/>
    </source>
</evidence>
<dbReference type="PANTHER" id="PTHR43280">
    <property type="entry name" value="ARAC-FAMILY TRANSCRIPTIONAL REGULATOR"/>
    <property type="match status" value="1"/>
</dbReference>
<dbReference type="RefSeq" id="WP_191271050.1">
    <property type="nucleotide sequence ID" value="NZ_BNDS01000004.1"/>
</dbReference>
<reference evidence="6 7" key="1">
    <citation type="journal article" date="2022" name="Int. J. Syst. Evol. Microbiol.">
        <title>Neobacillus kokaensis sp. nov., isolated from soil.</title>
        <authorList>
            <person name="Yuki K."/>
            <person name="Matsubara H."/>
            <person name="Yamaguchi S."/>
        </authorList>
    </citation>
    <scope>NUCLEOTIDE SEQUENCE [LARGE SCALE GENOMIC DNA]</scope>
    <source>
        <strain evidence="6 7">LOB 377</strain>
    </source>
</reference>
<evidence type="ECO:0000313" key="7">
    <source>
        <dbReference type="Proteomes" id="UP000637074"/>
    </source>
</evidence>
<feature type="transmembrane region" description="Helical" evidence="4">
    <location>
        <begin position="287"/>
        <end position="308"/>
    </location>
</feature>
<dbReference type="SUPFAM" id="SSF46689">
    <property type="entry name" value="Homeodomain-like"/>
    <property type="match status" value="1"/>
</dbReference>
<dbReference type="PROSITE" id="PS01124">
    <property type="entry name" value="HTH_ARAC_FAMILY_2"/>
    <property type="match status" value="1"/>
</dbReference>
<keyword evidence="4" id="KW-1133">Transmembrane helix</keyword>
<proteinExistence type="predicted"/>
<evidence type="ECO:0000256" key="2">
    <source>
        <dbReference type="ARBA" id="ARBA00023125"/>
    </source>
</evidence>
<keyword evidence="1" id="KW-0805">Transcription regulation</keyword>
<sequence>MFKIPSRLQLKYILSYMLIFLVPFCTLAFIFYQNSVSSLRAEIELSNMNNLNNIKTLTDNRLKELEKTASLISYNPKLTPYMVSKTEFQSEAIKQLLKYKETSSIITELYLIYQNQPLVYSSKGLVSRNIFLKNRTNFETSNMDLITKEIMQVDIPQVSTRLHLFSNQPVYLYPLSPGSGNGYGTLVLQLDEAFFQQLIHNTLGSFKGNVFIFNQKNEVIGTYSNGIDLNANDFSNIIKEQSGISEITIDDVNYSIAKVFSEDSSWSFVTVIPTKQFFNKVSEFKTFIFLVFLFIAIITTIISVYISVKQYDPIKKLIELVQRKDSEYQVTGKNELISLQKSIENVFTNHEHLHEKFAKQEPLIRDQCLIMLLQGQMKAVEHSKELFESFQLNFDESYFFVMVASLPKLQDVEELEHRANQLQTGTSAYEVELINDNVLAFIVNSQTYSPAQKNAFLQEFEQLLVEFEAAPIIGVGETYKGKEQINRSFIEASAAHESGKVTEEQKMTTFSELKAAQESHWLPKEQLLKLSHSYKQGNTDVAKESTAALFNWLKHNHSSMLLYKHMKYDIINTIIKTVTEADIPFNLEKLYYLTEIDSLDHLEEELAHVTDDICVEINKNKETQKNELQSNIFKYITEHFNEYDLSLENVANEFNLSTSYLSRFIKEETNITFSQYVWELRLNEVKKQLVQTNLPVKEIVSEVGYIDVPNFTRKFKSTVGITPGEYRKLNSQS</sequence>
<name>A0ABQ3MZG0_9BACI</name>
<dbReference type="Proteomes" id="UP000637074">
    <property type="component" value="Unassembled WGS sequence"/>
</dbReference>
<dbReference type="EMBL" id="BNDS01000004">
    <property type="protein sequence ID" value="GHH97817.1"/>
    <property type="molecule type" value="Genomic_DNA"/>
</dbReference>
<keyword evidence="2" id="KW-0238">DNA-binding</keyword>
<organism evidence="6 7">
    <name type="scientific">Neobacillus kokaensis</name>
    <dbReference type="NCBI Taxonomy" id="2759023"/>
    <lineage>
        <taxon>Bacteria</taxon>
        <taxon>Bacillati</taxon>
        <taxon>Bacillota</taxon>
        <taxon>Bacilli</taxon>
        <taxon>Bacillales</taxon>
        <taxon>Bacillaceae</taxon>
        <taxon>Neobacillus</taxon>
    </lineage>
</organism>
<evidence type="ECO:0000259" key="5">
    <source>
        <dbReference type="PROSITE" id="PS01124"/>
    </source>
</evidence>
<comment type="caution">
    <text evidence="6">The sequence shown here is derived from an EMBL/GenBank/DDBJ whole genome shotgun (WGS) entry which is preliminary data.</text>
</comment>
<feature type="transmembrane region" description="Helical" evidence="4">
    <location>
        <begin position="12"/>
        <end position="32"/>
    </location>
</feature>
<keyword evidence="4" id="KW-0472">Membrane</keyword>
<dbReference type="InterPro" id="IPR018060">
    <property type="entry name" value="HTH_AraC"/>
</dbReference>
<keyword evidence="3" id="KW-0804">Transcription</keyword>
<evidence type="ECO:0000256" key="3">
    <source>
        <dbReference type="ARBA" id="ARBA00023163"/>
    </source>
</evidence>
<gene>
    <name evidence="6" type="ORF">AM1BK_13600</name>
</gene>
<keyword evidence="4" id="KW-0812">Transmembrane</keyword>
<dbReference type="SMART" id="SM00342">
    <property type="entry name" value="HTH_ARAC"/>
    <property type="match status" value="1"/>
</dbReference>